<organism evidence="2 3">
    <name type="scientific">Streptomyces solicathayae</name>
    <dbReference type="NCBI Taxonomy" id="3081768"/>
    <lineage>
        <taxon>Bacteria</taxon>
        <taxon>Bacillati</taxon>
        <taxon>Actinomycetota</taxon>
        <taxon>Actinomycetes</taxon>
        <taxon>Kitasatosporales</taxon>
        <taxon>Streptomycetaceae</taxon>
        <taxon>Streptomyces</taxon>
    </lineage>
</organism>
<evidence type="ECO:0008006" key="4">
    <source>
        <dbReference type="Google" id="ProtNLM"/>
    </source>
</evidence>
<accession>A0ABZ0LL35</accession>
<gene>
    <name evidence="2" type="ORF">R2D22_01865</name>
</gene>
<feature type="signal peptide" evidence="1">
    <location>
        <begin position="1"/>
        <end position="28"/>
    </location>
</feature>
<dbReference type="Proteomes" id="UP001301731">
    <property type="component" value="Chromosome"/>
</dbReference>
<keyword evidence="1" id="KW-0732">Signal</keyword>
<feature type="chain" id="PRO_5047549892" description="Secreted protein" evidence="1">
    <location>
        <begin position="29"/>
        <end position="73"/>
    </location>
</feature>
<name>A0ABZ0LL35_9ACTN</name>
<evidence type="ECO:0000256" key="1">
    <source>
        <dbReference type="SAM" id="SignalP"/>
    </source>
</evidence>
<protein>
    <recommendedName>
        <fullName evidence="4">Secreted protein</fullName>
    </recommendedName>
</protein>
<reference evidence="2 3" key="1">
    <citation type="submission" date="2023-10" db="EMBL/GenBank/DDBJ databases">
        <title>The genome sequence of Streptomyces sp. HUAS YS2.</title>
        <authorList>
            <person name="Mo P."/>
        </authorList>
    </citation>
    <scope>NUCLEOTIDE SEQUENCE [LARGE SCALE GENOMIC DNA]</scope>
    <source>
        <strain evidence="2 3">HUAS YS2</strain>
    </source>
</reference>
<proteinExistence type="predicted"/>
<dbReference type="EMBL" id="CP137573">
    <property type="protein sequence ID" value="WOX20201.1"/>
    <property type="molecule type" value="Genomic_DNA"/>
</dbReference>
<sequence>MKKRSMLAVASFAAGVVTAIVSPSPASADVGAEGLSFPPDPTAVGSIVNETVSTIGGSELAGPAAGGGLLSQH</sequence>
<dbReference type="RefSeq" id="WP_318100534.1">
    <property type="nucleotide sequence ID" value="NZ_CP137573.1"/>
</dbReference>
<evidence type="ECO:0000313" key="2">
    <source>
        <dbReference type="EMBL" id="WOX20201.1"/>
    </source>
</evidence>
<keyword evidence="3" id="KW-1185">Reference proteome</keyword>
<evidence type="ECO:0000313" key="3">
    <source>
        <dbReference type="Proteomes" id="UP001301731"/>
    </source>
</evidence>